<dbReference type="EMBL" id="JACZZA010000004">
    <property type="protein sequence ID" value="MBE1160609.1"/>
    <property type="molecule type" value="Genomic_DNA"/>
</dbReference>
<evidence type="ECO:0008006" key="3">
    <source>
        <dbReference type="Google" id="ProtNLM"/>
    </source>
</evidence>
<dbReference type="RefSeq" id="WP_192555458.1">
    <property type="nucleotide sequence ID" value="NZ_JACZZA010000004.1"/>
</dbReference>
<keyword evidence="2" id="KW-1185">Reference proteome</keyword>
<dbReference type="SUPFAM" id="SSF56059">
    <property type="entry name" value="Glutathione synthetase ATP-binding domain-like"/>
    <property type="match status" value="1"/>
</dbReference>
<evidence type="ECO:0000313" key="2">
    <source>
        <dbReference type="Proteomes" id="UP000651010"/>
    </source>
</evidence>
<dbReference type="PANTHER" id="PTHR21621">
    <property type="entry name" value="RIBOSOMAL PROTEIN S6 MODIFICATION PROTEIN"/>
    <property type="match status" value="1"/>
</dbReference>
<protein>
    <recommendedName>
        <fullName evidence="3">ATP-grasp domain-containing protein</fullName>
    </recommendedName>
</protein>
<comment type="caution">
    <text evidence="1">The sequence shown here is derived from an EMBL/GenBank/DDBJ whole genome shotgun (WGS) entry which is preliminary data.</text>
</comment>
<sequence length="368" mass="41135">MRHVLLFAPAYDIHASAVAWALRRMGVSVRMSESLRHDASTRLAVHAGERGLAAWMPDGPLDALASVWYRRPASPDLRDQNETDRMFSSQQWTLFQKNFLAVARDLVPAFWVNDPGAAIAAESKLLQLRVAAEVGLEFPEAVVTNDAGKVAELVARWGRVVFKTFVGHAWEDQASQRMYNTDVAVLDAATELPELPIAFCPGIYQRYIDKVCDLRVTVIGERFFAARISRRSGGAYVDWRPSILDDDMLVQAVRLPEVVELKLRQLMRRLGLAFGCIDLVEDAAGQLHFLEVNQQGQFLFIEKMLPELQLLQAISAMLAAGDGRYPLDLDARTVTYEQYLESADYQQALAAPDTQQPWSYTVEPAPAA</sequence>
<organism evidence="1 2">
    <name type="scientific">Dyella acidiphila</name>
    <dbReference type="NCBI Taxonomy" id="2775866"/>
    <lineage>
        <taxon>Bacteria</taxon>
        <taxon>Pseudomonadati</taxon>
        <taxon>Pseudomonadota</taxon>
        <taxon>Gammaproteobacteria</taxon>
        <taxon>Lysobacterales</taxon>
        <taxon>Rhodanobacteraceae</taxon>
        <taxon>Dyella</taxon>
    </lineage>
</organism>
<dbReference type="PANTHER" id="PTHR21621:SF0">
    <property type="entry name" value="BETA-CITRYLGLUTAMATE SYNTHASE B-RELATED"/>
    <property type="match status" value="1"/>
</dbReference>
<evidence type="ECO:0000313" key="1">
    <source>
        <dbReference type="EMBL" id="MBE1160609.1"/>
    </source>
</evidence>
<dbReference type="Proteomes" id="UP000651010">
    <property type="component" value="Unassembled WGS sequence"/>
</dbReference>
<proteinExistence type="predicted"/>
<dbReference type="Gene3D" id="3.30.470.20">
    <property type="entry name" value="ATP-grasp fold, B domain"/>
    <property type="match status" value="1"/>
</dbReference>
<name>A0ABR9G998_9GAMM</name>
<gene>
    <name evidence="1" type="ORF">IGX34_09420</name>
</gene>
<reference evidence="1 2" key="1">
    <citation type="submission" date="2020-09" db="EMBL/GenBank/DDBJ databases">
        <title>Dyella sp. 7MK23 isolated from forest soil.</title>
        <authorList>
            <person name="Fu J."/>
        </authorList>
    </citation>
    <scope>NUCLEOTIDE SEQUENCE [LARGE SCALE GENOMIC DNA]</scope>
    <source>
        <strain evidence="1 2">7MK23</strain>
    </source>
</reference>
<accession>A0ABR9G998</accession>